<gene>
    <name evidence="2" type="ORF">LX24_01850</name>
</gene>
<organism evidence="2 3">
    <name type="scientific">Desulfallas thermosapovorans DSM 6562</name>
    <dbReference type="NCBI Taxonomy" id="1121431"/>
    <lineage>
        <taxon>Bacteria</taxon>
        <taxon>Bacillati</taxon>
        <taxon>Bacillota</taxon>
        <taxon>Clostridia</taxon>
        <taxon>Eubacteriales</taxon>
        <taxon>Desulfallaceae</taxon>
        <taxon>Desulfallas</taxon>
    </lineage>
</organism>
<dbReference type="EMBL" id="VNHM01000009">
    <property type="protein sequence ID" value="TYO95121.1"/>
    <property type="molecule type" value="Genomic_DNA"/>
</dbReference>
<evidence type="ECO:0000313" key="3">
    <source>
        <dbReference type="Proteomes" id="UP000323166"/>
    </source>
</evidence>
<evidence type="ECO:0008006" key="4">
    <source>
        <dbReference type="Google" id="ProtNLM"/>
    </source>
</evidence>
<proteinExistence type="predicted"/>
<feature type="region of interest" description="Disordered" evidence="1">
    <location>
        <begin position="40"/>
        <end position="90"/>
    </location>
</feature>
<dbReference type="AlphaFoldDB" id="A0A5S4ZSS9"/>
<dbReference type="RefSeq" id="WP_166511855.1">
    <property type="nucleotide sequence ID" value="NZ_VNHM01000009.1"/>
</dbReference>
<dbReference type="Proteomes" id="UP000323166">
    <property type="component" value="Unassembled WGS sequence"/>
</dbReference>
<sequence>MAHSYSVDSKGNIYKNGQFVPASNYKYLEQDPYGQQALSAAKKLKSGTASGTGWSTSKGWVGGSTPSSQPSYPKPSNSTPKYNTSPAPVYNKPTSMDDVLGQLTGPLKEYLMPYEQMYRDALSQFPKYEPPSEQELAQQASQWANLQINPLLQAIDRSLEQARTAASSQRQEIEANYAGFEDTVNRMLQEAASRALESAIARGGGRSGAVEWLTNKQQAPIMEQATTEQAKKTAALNAIAQALALTEQQAGEKREQLAERLGTLEANRLAELRNLAQAQAVGNWQQVMDATRNLMQMATQAQQFGQQYSLNLLPYFGLTEAQRQAQPLDWTQVMGQVPEATLPQTSSAAAAVPIRSYAAQRGASIDWDPATKEVIINGKRYSSSQLQNMGGYNQNGAWYIPESALAGLF</sequence>
<accession>A0A5S4ZSS9</accession>
<keyword evidence="3" id="KW-1185">Reference proteome</keyword>
<feature type="compositionally biased region" description="Polar residues" evidence="1">
    <location>
        <begin position="66"/>
        <end position="86"/>
    </location>
</feature>
<name>A0A5S4ZSS9_9FIRM</name>
<reference evidence="2 3" key="1">
    <citation type="submission" date="2019-07" db="EMBL/GenBank/DDBJ databases">
        <title>Genomic Encyclopedia of Type Strains, Phase I: the one thousand microbial genomes (KMG-I) project.</title>
        <authorList>
            <person name="Kyrpides N."/>
        </authorList>
    </citation>
    <scope>NUCLEOTIDE SEQUENCE [LARGE SCALE GENOMIC DNA]</scope>
    <source>
        <strain evidence="2 3">DSM 6562</strain>
    </source>
</reference>
<evidence type="ECO:0000313" key="2">
    <source>
        <dbReference type="EMBL" id="TYO95121.1"/>
    </source>
</evidence>
<evidence type="ECO:0000256" key="1">
    <source>
        <dbReference type="SAM" id="MobiDB-lite"/>
    </source>
</evidence>
<comment type="caution">
    <text evidence="2">The sequence shown here is derived from an EMBL/GenBank/DDBJ whole genome shotgun (WGS) entry which is preliminary data.</text>
</comment>
<feature type="compositionally biased region" description="Low complexity" evidence="1">
    <location>
        <begin position="46"/>
        <end position="65"/>
    </location>
</feature>
<protein>
    <recommendedName>
        <fullName evidence="4">Copper amine oxidase-like protein</fullName>
    </recommendedName>
</protein>